<keyword evidence="6" id="KW-1185">Reference proteome</keyword>
<comment type="similarity">
    <text evidence="1">Belongs to the peptidase S66 family.</text>
</comment>
<dbReference type="InterPro" id="IPR003507">
    <property type="entry name" value="S66_fam"/>
</dbReference>
<organism evidence="5 6">
    <name type="scientific">Halocatena salina</name>
    <dbReference type="NCBI Taxonomy" id="2934340"/>
    <lineage>
        <taxon>Archaea</taxon>
        <taxon>Methanobacteriati</taxon>
        <taxon>Methanobacteriota</taxon>
        <taxon>Stenosarchaea group</taxon>
        <taxon>Halobacteria</taxon>
        <taxon>Halobacteriales</taxon>
        <taxon>Natronomonadaceae</taxon>
        <taxon>Halocatena</taxon>
    </lineage>
</organism>
<dbReference type="Gene3D" id="3.50.30.60">
    <property type="entry name" value="LD-carboxypeptidase A C-terminal domain-like"/>
    <property type="match status" value="1"/>
</dbReference>
<dbReference type="InterPro" id="IPR027461">
    <property type="entry name" value="Carboxypeptidase_A_C_sf"/>
</dbReference>
<dbReference type="PANTHER" id="PTHR30237">
    <property type="entry name" value="MURAMOYLTETRAPEPTIDE CARBOXYPEPTIDASE"/>
    <property type="match status" value="1"/>
</dbReference>
<evidence type="ECO:0000259" key="4">
    <source>
        <dbReference type="Pfam" id="PF17676"/>
    </source>
</evidence>
<sequence>MTFRTPPAMTPGDSVAVIAPSSGGARNAPHVFELALERLRTVFDLDPIVYPTARQGDEFLAANPRARAADVHAAFEDPDITGIFATIGGWEQLRVLKHLDPTVLREHPTRFFGMSDNTNLSLALWNCGIVSYNGAQLMNEIAVPGELPAYTERYCRRAFFEDSLGELTPSSEWTDEPVPWGDPDAFESSPSYEPNPGWRWAGDKTPTTGRLWGGCRAIVEWQLATDRYLPEPNAFDGAVLAIEIAEDLPDPEIVAGTLVCLGERGLLERFEAVVMGRAPGRSFLKEPPRDERDAYREQVYDVVIEQVERYNPTAPVVCGIDWGHTTPIAPLPIGDTITVDPERETITLGVDPADQNP</sequence>
<dbReference type="InterPro" id="IPR040449">
    <property type="entry name" value="Peptidase_S66_N"/>
</dbReference>
<dbReference type="InterPro" id="IPR040921">
    <property type="entry name" value="Peptidase_S66C"/>
</dbReference>
<dbReference type="Pfam" id="PF02016">
    <property type="entry name" value="Peptidase_S66"/>
    <property type="match status" value="1"/>
</dbReference>
<gene>
    <name evidence="5" type="ORF">MW046_03125</name>
</gene>
<dbReference type="EMBL" id="CP096019">
    <property type="protein sequence ID" value="UPM43446.1"/>
    <property type="molecule type" value="Genomic_DNA"/>
</dbReference>
<dbReference type="SUPFAM" id="SSF52317">
    <property type="entry name" value="Class I glutamine amidotransferase-like"/>
    <property type="match status" value="1"/>
</dbReference>
<evidence type="ECO:0000256" key="2">
    <source>
        <dbReference type="ARBA" id="ARBA00022801"/>
    </source>
</evidence>
<feature type="domain" description="LD-carboxypeptidase N-terminal" evidence="3">
    <location>
        <begin position="15"/>
        <end position="134"/>
    </location>
</feature>
<evidence type="ECO:0000259" key="3">
    <source>
        <dbReference type="Pfam" id="PF02016"/>
    </source>
</evidence>
<evidence type="ECO:0000256" key="1">
    <source>
        <dbReference type="ARBA" id="ARBA00010233"/>
    </source>
</evidence>
<dbReference type="KEGG" id="haad:MW046_03125"/>
<dbReference type="Proteomes" id="UP000831768">
    <property type="component" value="Chromosome"/>
</dbReference>
<dbReference type="GO" id="GO:0016787">
    <property type="term" value="F:hydrolase activity"/>
    <property type="evidence" value="ECO:0007669"/>
    <property type="project" value="UniProtKB-KW"/>
</dbReference>
<dbReference type="SUPFAM" id="SSF141986">
    <property type="entry name" value="LD-carboxypeptidase A C-terminal domain-like"/>
    <property type="match status" value="1"/>
</dbReference>
<dbReference type="GeneID" id="71927006"/>
<protein>
    <submittedName>
        <fullName evidence="5">LD-carboxypeptidase</fullName>
    </submittedName>
</protein>
<dbReference type="CDD" id="cd07062">
    <property type="entry name" value="Peptidase_S66_mccF_like"/>
    <property type="match status" value="1"/>
</dbReference>
<dbReference type="PANTHER" id="PTHR30237:SF4">
    <property type="entry name" value="LD-CARBOXYPEPTIDASE C-TERMINAL DOMAIN-CONTAINING PROTEIN"/>
    <property type="match status" value="1"/>
</dbReference>
<evidence type="ECO:0000313" key="6">
    <source>
        <dbReference type="Proteomes" id="UP000831768"/>
    </source>
</evidence>
<dbReference type="Gene3D" id="3.40.50.10740">
    <property type="entry name" value="Class I glutamine amidotransferase-like"/>
    <property type="match status" value="1"/>
</dbReference>
<accession>A0A8U0A3M0</accession>
<keyword evidence="2" id="KW-0378">Hydrolase</keyword>
<proteinExistence type="inferred from homology"/>
<dbReference type="Pfam" id="PF17676">
    <property type="entry name" value="Peptidase_S66C"/>
    <property type="match status" value="1"/>
</dbReference>
<feature type="domain" description="LD-carboxypeptidase C-terminal" evidence="4">
    <location>
        <begin position="208"/>
        <end position="339"/>
    </location>
</feature>
<evidence type="ECO:0000313" key="5">
    <source>
        <dbReference type="EMBL" id="UPM43446.1"/>
    </source>
</evidence>
<reference evidence="5" key="1">
    <citation type="submission" date="2022-04" db="EMBL/GenBank/DDBJ databases">
        <title>Halocatena sp. nov., isolated from a salt lake.</title>
        <authorList>
            <person name="Cui H.-L."/>
        </authorList>
    </citation>
    <scope>NUCLEOTIDE SEQUENCE</scope>
    <source>
        <strain evidence="5">AD-1</strain>
    </source>
</reference>
<dbReference type="AlphaFoldDB" id="A0A8U0A3M0"/>
<dbReference type="InterPro" id="IPR029062">
    <property type="entry name" value="Class_I_gatase-like"/>
</dbReference>
<dbReference type="RefSeq" id="WP_247994113.1">
    <property type="nucleotide sequence ID" value="NZ_CP096019.1"/>
</dbReference>
<name>A0A8U0A3M0_9EURY</name>
<dbReference type="InterPro" id="IPR027478">
    <property type="entry name" value="LdcA_N"/>
</dbReference>